<feature type="domain" description="Cobalamin adenosyltransferase-like" evidence="5">
    <location>
        <begin position="4"/>
        <end position="169"/>
    </location>
</feature>
<dbReference type="GO" id="GO:0008817">
    <property type="term" value="F:corrinoid adenosyltransferase activity"/>
    <property type="evidence" value="ECO:0007669"/>
    <property type="project" value="UniProtKB-UniRule"/>
</dbReference>
<sequence>MEKIYTRRGDSGETSLSGGIRVAKDSPKIECNGNIDEANSTIGLLRVKLGENHPWQMNLYQIQKDLMQVMGHIARADYSVPYDASEELINGSQFQEEWMNQLELQMKNPSVNFLLPGGNEISALCHVVRTQVRRSERRLATVIREEPIEDYISAYMNRLSDLFFILSRAEMNKNNVDEEVWRSFRRN</sequence>
<proteinExistence type="inferred from homology"/>
<evidence type="ECO:0000256" key="3">
    <source>
        <dbReference type="ARBA" id="ARBA00022840"/>
    </source>
</evidence>
<dbReference type="OrthoDB" id="9778896at2"/>
<dbReference type="EC" id="2.5.1.17" evidence="4"/>
<dbReference type="InterPro" id="IPR036451">
    <property type="entry name" value="CblAdoTrfase-like_sf"/>
</dbReference>
<dbReference type="UniPathway" id="UPA00148">
    <property type="reaction ID" value="UER00233"/>
</dbReference>
<evidence type="ECO:0000259" key="5">
    <source>
        <dbReference type="Pfam" id="PF01923"/>
    </source>
</evidence>
<dbReference type="InterPro" id="IPR029499">
    <property type="entry name" value="PduO-typ"/>
</dbReference>
<dbReference type="PANTHER" id="PTHR12213">
    <property type="entry name" value="CORRINOID ADENOSYLTRANSFERASE"/>
    <property type="match status" value="1"/>
</dbReference>
<dbReference type="PANTHER" id="PTHR12213:SF0">
    <property type="entry name" value="CORRINOID ADENOSYLTRANSFERASE MMAB"/>
    <property type="match status" value="1"/>
</dbReference>
<organism evidence="6 7">
    <name type="scientific">Ancylomarina salipaludis</name>
    <dbReference type="NCBI Taxonomy" id="2501299"/>
    <lineage>
        <taxon>Bacteria</taxon>
        <taxon>Pseudomonadati</taxon>
        <taxon>Bacteroidota</taxon>
        <taxon>Bacteroidia</taxon>
        <taxon>Marinilabiliales</taxon>
        <taxon>Marinifilaceae</taxon>
        <taxon>Ancylomarina</taxon>
    </lineage>
</organism>
<evidence type="ECO:0000256" key="1">
    <source>
        <dbReference type="ARBA" id="ARBA00022679"/>
    </source>
</evidence>
<comment type="caution">
    <text evidence="6">The sequence shown here is derived from an EMBL/GenBank/DDBJ whole genome shotgun (WGS) entry which is preliminary data.</text>
</comment>
<keyword evidence="2 4" id="KW-0547">Nucleotide-binding</keyword>
<dbReference type="GO" id="GO:0009236">
    <property type="term" value="P:cobalamin biosynthetic process"/>
    <property type="evidence" value="ECO:0007669"/>
    <property type="project" value="UniProtKB-UniRule"/>
</dbReference>
<comment type="pathway">
    <text evidence="4">Cofactor biosynthesis; adenosylcobalamin biosynthesis; adenosylcobalamin from cob(II)yrinate a,c-diamide: step 2/7.</text>
</comment>
<protein>
    <recommendedName>
        <fullName evidence="4">Corrinoid adenosyltransferase</fullName>
        <ecNumber evidence="4">2.5.1.17</ecNumber>
    </recommendedName>
    <alternativeName>
        <fullName evidence="4">Cob(II)alamin adenosyltransferase</fullName>
    </alternativeName>
    <alternativeName>
        <fullName evidence="4">Cob(II)yrinic acid a,c-diamide adenosyltransferase</fullName>
    </alternativeName>
    <alternativeName>
        <fullName evidence="4">Cobinamide/cobalamin adenosyltransferase</fullName>
    </alternativeName>
</protein>
<reference evidence="6 7" key="1">
    <citation type="submission" date="2019-01" db="EMBL/GenBank/DDBJ databases">
        <title>Ancylomarina salipaludis sp. nov., isolated from a salt marsh.</title>
        <authorList>
            <person name="Yoon J.-H."/>
        </authorList>
    </citation>
    <scope>NUCLEOTIDE SEQUENCE [LARGE SCALE GENOMIC DNA]</scope>
    <source>
        <strain evidence="6 7">SHSM-M15</strain>
    </source>
</reference>
<evidence type="ECO:0000313" key="7">
    <source>
        <dbReference type="Proteomes" id="UP000289703"/>
    </source>
</evidence>
<keyword evidence="1 4" id="KW-0808">Transferase</keyword>
<dbReference type="SUPFAM" id="SSF89028">
    <property type="entry name" value="Cobalamin adenosyltransferase-like"/>
    <property type="match status" value="1"/>
</dbReference>
<dbReference type="Gene3D" id="1.20.1200.10">
    <property type="entry name" value="Cobalamin adenosyltransferase-like"/>
    <property type="match status" value="1"/>
</dbReference>
<evidence type="ECO:0000256" key="4">
    <source>
        <dbReference type="RuleBase" id="RU366026"/>
    </source>
</evidence>
<dbReference type="EMBL" id="SAXA01000002">
    <property type="protein sequence ID" value="RXQ96804.1"/>
    <property type="molecule type" value="Genomic_DNA"/>
</dbReference>
<keyword evidence="7" id="KW-1185">Reference proteome</keyword>
<keyword evidence="3 4" id="KW-0067">ATP-binding</keyword>
<dbReference type="NCBIfam" id="TIGR00636">
    <property type="entry name" value="PduO_Nterm"/>
    <property type="match status" value="1"/>
</dbReference>
<dbReference type="GO" id="GO:0005524">
    <property type="term" value="F:ATP binding"/>
    <property type="evidence" value="ECO:0007669"/>
    <property type="project" value="UniProtKB-UniRule"/>
</dbReference>
<dbReference type="AlphaFoldDB" id="A0A4Q1JPY9"/>
<evidence type="ECO:0000313" key="6">
    <source>
        <dbReference type="EMBL" id="RXQ96804.1"/>
    </source>
</evidence>
<evidence type="ECO:0000256" key="2">
    <source>
        <dbReference type="ARBA" id="ARBA00022741"/>
    </source>
</evidence>
<dbReference type="Proteomes" id="UP000289703">
    <property type="component" value="Unassembled WGS sequence"/>
</dbReference>
<dbReference type="RefSeq" id="WP_129253172.1">
    <property type="nucleotide sequence ID" value="NZ_SAXA01000002.1"/>
</dbReference>
<dbReference type="InterPro" id="IPR016030">
    <property type="entry name" value="CblAdoTrfase-like"/>
</dbReference>
<name>A0A4Q1JPY9_9BACT</name>
<keyword evidence="4" id="KW-0169">Cobalamin biosynthesis</keyword>
<dbReference type="Pfam" id="PF01923">
    <property type="entry name" value="Cob_adeno_trans"/>
    <property type="match status" value="1"/>
</dbReference>
<comment type="catalytic activity">
    <reaction evidence="4">
        <text>2 cob(II)alamin + reduced [electron-transfer flavoprotein] + 2 ATP = 2 adenosylcob(III)alamin + 2 triphosphate + oxidized [electron-transfer flavoprotein] + 3 H(+)</text>
        <dbReference type="Rhea" id="RHEA:28671"/>
        <dbReference type="Rhea" id="RHEA-COMP:10685"/>
        <dbReference type="Rhea" id="RHEA-COMP:10686"/>
        <dbReference type="ChEBI" id="CHEBI:15378"/>
        <dbReference type="ChEBI" id="CHEBI:16304"/>
        <dbReference type="ChEBI" id="CHEBI:18036"/>
        <dbReference type="ChEBI" id="CHEBI:18408"/>
        <dbReference type="ChEBI" id="CHEBI:30616"/>
        <dbReference type="ChEBI" id="CHEBI:57692"/>
        <dbReference type="ChEBI" id="CHEBI:58307"/>
        <dbReference type="EC" id="2.5.1.17"/>
    </reaction>
</comment>
<comment type="similarity">
    <text evidence="4">Belongs to the Cob(I)alamin adenosyltransferase family.</text>
</comment>
<gene>
    <name evidence="6" type="ORF">EO244_04025</name>
</gene>
<accession>A0A4Q1JPY9</accession>
<comment type="catalytic activity">
    <reaction evidence="4">
        <text>2 cob(II)yrinate a,c diamide + reduced [electron-transfer flavoprotein] + 2 ATP = 2 adenosylcob(III)yrinate a,c-diamide + 2 triphosphate + oxidized [electron-transfer flavoprotein] + 3 H(+)</text>
        <dbReference type="Rhea" id="RHEA:11528"/>
        <dbReference type="Rhea" id="RHEA-COMP:10685"/>
        <dbReference type="Rhea" id="RHEA-COMP:10686"/>
        <dbReference type="ChEBI" id="CHEBI:15378"/>
        <dbReference type="ChEBI" id="CHEBI:18036"/>
        <dbReference type="ChEBI" id="CHEBI:30616"/>
        <dbReference type="ChEBI" id="CHEBI:57692"/>
        <dbReference type="ChEBI" id="CHEBI:58307"/>
        <dbReference type="ChEBI" id="CHEBI:58503"/>
        <dbReference type="ChEBI" id="CHEBI:58537"/>
        <dbReference type="EC" id="2.5.1.17"/>
    </reaction>
</comment>